<dbReference type="EMBL" id="FQ790339">
    <property type="protein sequence ID" value="CCD35040.1"/>
    <property type="molecule type" value="Genomic_DNA"/>
</dbReference>
<organism evidence="2 3">
    <name type="scientific">Botryotinia fuckeliana (strain T4)</name>
    <name type="common">Noble rot fungus</name>
    <name type="synonym">Botrytis cinerea</name>
    <dbReference type="NCBI Taxonomy" id="999810"/>
    <lineage>
        <taxon>Eukaryota</taxon>
        <taxon>Fungi</taxon>
        <taxon>Dikarya</taxon>
        <taxon>Ascomycota</taxon>
        <taxon>Pezizomycotina</taxon>
        <taxon>Leotiomycetes</taxon>
        <taxon>Helotiales</taxon>
        <taxon>Sclerotiniaceae</taxon>
        <taxon>Botrytis</taxon>
    </lineage>
</organism>
<feature type="region of interest" description="Disordered" evidence="1">
    <location>
        <begin position="35"/>
        <end position="61"/>
    </location>
</feature>
<dbReference type="AlphaFoldDB" id="G2YK11"/>
<dbReference type="InParanoid" id="G2YK11"/>
<dbReference type="Proteomes" id="UP000008177">
    <property type="component" value="Unplaced contigs"/>
</dbReference>
<accession>G2YK11</accession>
<evidence type="ECO:0000313" key="3">
    <source>
        <dbReference type="Proteomes" id="UP000008177"/>
    </source>
</evidence>
<sequence>MAVRQSIKPRGRFEKRNERRRTPLTLSYRVKKSGSKVTTFSDKDVGITDLENGSVPEANRR</sequence>
<proteinExistence type="predicted"/>
<feature type="region of interest" description="Disordered" evidence="1">
    <location>
        <begin position="1"/>
        <end position="21"/>
    </location>
</feature>
<protein>
    <submittedName>
        <fullName evidence="2">Uncharacterized protein</fullName>
    </submittedName>
</protein>
<evidence type="ECO:0000256" key="1">
    <source>
        <dbReference type="SAM" id="MobiDB-lite"/>
    </source>
</evidence>
<evidence type="ECO:0000313" key="2">
    <source>
        <dbReference type="EMBL" id="CCD35040.1"/>
    </source>
</evidence>
<feature type="compositionally biased region" description="Basic and acidic residues" evidence="1">
    <location>
        <begin position="11"/>
        <end position="21"/>
    </location>
</feature>
<reference evidence="3" key="1">
    <citation type="journal article" date="2011" name="PLoS Genet.">
        <title>Genomic analysis of the necrotrophic fungal pathogens Sclerotinia sclerotiorum and Botrytis cinerea.</title>
        <authorList>
            <person name="Amselem J."/>
            <person name="Cuomo C.A."/>
            <person name="van Kan J.A."/>
            <person name="Viaud M."/>
            <person name="Benito E.P."/>
            <person name="Couloux A."/>
            <person name="Coutinho P.M."/>
            <person name="de Vries R.P."/>
            <person name="Dyer P.S."/>
            <person name="Fillinger S."/>
            <person name="Fournier E."/>
            <person name="Gout L."/>
            <person name="Hahn M."/>
            <person name="Kohn L."/>
            <person name="Lapalu N."/>
            <person name="Plummer K.M."/>
            <person name="Pradier J.M."/>
            <person name="Quevillon E."/>
            <person name="Sharon A."/>
            <person name="Simon A."/>
            <person name="ten Have A."/>
            <person name="Tudzynski B."/>
            <person name="Tudzynski P."/>
            <person name="Wincker P."/>
            <person name="Andrew M."/>
            <person name="Anthouard V."/>
            <person name="Beever R.E."/>
            <person name="Beffa R."/>
            <person name="Benoit I."/>
            <person name="Bouzid O."/>
            <person name="Brault B."/>
            <person name="Chen Z."/>
            <person name="Choquer M."/>
            <person name="Collemare J."/>
            <person name="Cotton P."/>
            <person name="Danchin E.G."/>
            <person name="Da Silva C."/>
            <person name="Gautier A."/>
            <person name="Giraud C."/>
            <person name="Giraud T."/>
            <person name="Gonzalez C."/>
            <person name="Grossetete S."/>
            <person name="Guldener U."/>
            <person name="Henrissat B."/>
            <person name="Howlett B.J."/>
            <person name="Kodira C."/>
            <person name="Kretschmer M."/>
            <person name="Lappartient A."/>
            <person name="Leroch M."/>
            <person name="Levis C."/>
            <person name="Mauceli E."/>
            <person name="Neuveglise C."/>
            <person name="Oeser B."/>
            <person name="Pearson M."/>
            <person name="Poulain J."/>
            <person name="Poussereau N."/>
            <person name="Quesneville H."/>
            <person name="Rascle C."/>
            <person name="Schumacher J."/>
            <person name="Segurens B."/>
            <person name="Sexton A."/>
            <person name="Silva E."/>
            <person name="Sirven C."/>
            <person name="Soanes D.M."/>
            <person name="Talbot N.J."/>
            <person name="Templeton M."/>
            <person name="Yandava C."/>
            <person name="Yarden O."/>
            <person name="Zeng Q."/>
            <person name="Rollins J.A."/>
            <person name="Lebrun M.H."/>
            <person name="Dickman M."/>
        </authorList>
    </citation>
    <scope>NUCLEOTIDE SEQUENCE [LARGE SCALE GENOMIC DNA]</scope>
    <source>
        <strain evidence="3">T4</strain>
    </source>
</reference>
<dbReference type="HOGENOM" id="CLU_2922380_0_0_1"/>
<gene>
    <name evidence="2" type="ORF">BofuT4_uP083620.1</name>
</gene>
<name>G2YK11_BOTF4</name>